<keyword evidence="4" id="KW-1133">Transmembrane helix</keyword>
<accession>A0A0M9VGQ6</accession>
<keyword evidence="2" id="KW-0238">DNA-binding</keyword>
<dbReference type="AlphaFoldDB" id="A0A0M9VGQ6"/>
<dbReference type="SUPFAM" id="SSF46894">
    <property type="entry name" value="C-terminal effector domain of the bipartite response regulators"/>
    <property type="match status" value="1"/>
</dbReference>
<evidence type="ECO:0000313" key="6">
    <source>
        <dbReference type="EMBL" id="KOS04742.1"/>
    </source>
</evidence>
<name>A0A0M9VGQ6_9FLAO</name>
<feature type="transmembrane region" description="Helical" evidence="4">
    <location>
        <begin position="39"/>
        <end position="57"/>
    </location>
</feature>
<feature type="domain" description="HTH luxR-type" evidence="5">
    <location>
        <begin position="84"/>
        <end position="151"/>
    </location>
</feature>
<keyword evidence="1" id="KW-0805">Transcription regulation</keyword>
<evidence type="ECO:0000256" key="1">
    <source>
        <dbReference type="ARBA" id="ARBA00023015"/>
    </source>
</evidence>
<keyword evidence="3" id="KW-0804">Transcription</keyword>
<dbReference type="InterPro" id="IPR000792">
    <property type="entry name" value="Tscrpt_reg_LuxR_C"/>
</dbReference>
<dbReference type="Proteomes" id="UP000037755">
    <property type="component" value="Unassembled WGS sequence"/>
</dbReference>
<protein>
    <submittedName>
        <fullName evidence="6">LuxR family transcriptional regulator</fullName>
    </submittedName>
</protein>
<dbReference type="OrthoDB" id="9807565at2"/>
<dbReference type="InterPro" id="IPR016032">
    <property type="entry name" value="Sig_transdc_resp-reg_C-effctor"/>
</dbReference>
<dbReference type="EMBL" id="LIYD01000005">
    <property type="protein sequence ID" value="KOS04742.1"/>
    <property type="molecule type" value="Genomic_DNA"/>
</dbReference>
<evidence type="ECO:0000256" key="4">
    <source>
        <dbReference type="SAM" id="Phobius"/>
    </source>
</evidence>
<dbReference type="InterPro" id="IPR036388">
    <property type="entry name" value="WH-like_DNA-bd_sf"/>
</dbReference>
<keyword evidence="4" id="KW-0472">Membrane</keyword>
<proteinExistence type="predicted"/>
<dbReference type="PRINTS" id="PR00038">
    <property type="entry name" value="HTHLUXR"/>
</dbReference>
<dbReference type="CDD" id="cd06170">
    <property type="entry name" value="LuxR_C_like"/>
    <property type="match status" value="1"/>
</dbReference>
<keyword evidence="4" id="KW-0812">Transmembrane</keyword>
<reference evidence="6 7" key="1">
    <citation type="submission" date="2015-08" db="EMBL/GenBank/DDBJ databases">
        <title>Whole genome sequence of Flavobacterium akiainvivens IK-1T, from decaying Wikstroemia oahuensis, an endemic Hawaiian shrub.</title>
        <authorList>
            <person name="Wan X."/>
            <person name="Hou S."/>
            <person name="Saito J."/>
            <person name="Donachie S."/>
        </authorList>
    </citation>
    <scope>NUCLEOTIDE SEQUENCE [LARGE SCALE GENOMIC DNA]</scope>
    <source>
        <strain evidence="6 7">IK-1</strain>
    </source>
</reference>
<evidence type="ECO:0000313" key="7">
    <source>
        <dbReference type="Proteomes" id="UP000037755"/>
    </source>
</evidence>
<comment type="caution">
    <text evidence="6">The sequence shown here is derived from an EMBL/GenBank/DDBJ whole genome shotgun (WGS) entry which is preliminary data.</text>
</comment>
<evidence type="ECO:0000256" key="3">
    <source>
        <dbReference type="ARBA" id="ARBA00023163"/>
    </source>
</evidence>
<dbReference type="STRING" id="1202724.AM493_00775"/>
<dbReference type="Gene3D" id="1.10.10.10">
    <property type="entry name" value="Winged helix-like DNA-binding domain superfamily/Winged helix DNA-binding domain"/>
    <property type="match status" value="1"/>
</dbReference>
<evidence type="ECO:0000259" key="5">
    <source>
        <dbReference type="PROSITE" id="PS50043"/>
    </source>
</evidence>
<dbReference type="PATRIC" id="fig|1202724.3.peg.151"/>
<dbReference type="GO" id="GO:0003677">
    <property type="term" value="F:DNA binding"/>
    <property type="evidence" value="ECO:0007669"/>
    <property type="project" value="UniProtKB-KW"/>
</dbReference>
<sequence length="154" mass="17730">MHWFKYKNALLYGLSLALLLLLLQWLEFRFLVLSHSMEVYVGFIALLFTGLGVWLALKLAKPKKETIVIEKEVHIPAPTEFTLNQNELERLGISKRELEVLQLMSEGLSNAEIAERLFVSLNTIKTHSSKLFEKLDVKRRTQAVEAAKRLQLIP</sequence>
<dbReference type="PANTHER" id="PTHR44688">
    <property type="entry name" value="DNA-BINDING TRANSCRIPTIONAL ACTIVATOR DEVR_DOSR"/>
    <property type="match status" value="1"/>
</dbReference>
<dbReference type="RefSeq" id="WP_054405774.1">
    <property type="nucleotide sequence ID" value="NZ_FOYA01000013.1"/>
</dbReference>
<dbReference type="PROSITE" id="PS50043">
    <property type="entry name" value="HTH_LUXR_2"/>
    <property type="match status" value="1"/>
</dbReference>
<dbReference type="GO" id="GO:0006355">
    <property type="term" value="P:regulation of DNA-templated transcription"/>
    <property type="evidence" value="ECO:0007669"/>
    <property type="project" value="InterPro"/>
</dbReference>
<organism evidence="6 7">
    <name type="scientific">Flavobacterium akiainvivens</name>
    <dbReference type="NCBI Taxonomy" id="1202724"/>
    <lineage>
        <taxon>Bacteria</taxon>
        <taxon>Pseudomonadati</taxon>
        <taxon>Bacteroidota</taxon>
        <taxon>Flavobacteriia</taxon>
        <taxon>Flavobacteriales</taxon>
        <taxon>Flavobacteriaceae</taxon>
        <taxon>Flavobacterium</taxon>
    </lineage>
</organism>
<dbReference type="Pfam" id="PF00196">
    <property type="entry name" value="GerE"/>
    <property type="match status" value="1"/>
</dbReference>
<dbReference type="PANTHER" id="PTHR44688:SF16">
    <property type="entry name" value="DNA-BINDING TRANSCRIPTIONAL ACTIVATOR DEVR_DOSR"/>
    <property type="match status" value="1"/>
</dbReference>
<keyword evidence="7" id="KW-1185">Reference proteome</keyword>
<gene>
    <name evidence="6" type="ORF">AM493_00775</name>
</gene>
<dbReference type="SMART" id="SM00421">
    <property type="entry name" value="HTH_LUXR"/>
    <property type="match status" value="1"/>
</dbReference>
<evidence type="ECO:0000256" key="2">
    <source>
        <dbReference type="ARBA" id="ARBA00023125"/>
    </source>
</evidence>